<keyword evidence="9 10" id="KW-0472">Membrane</keyword>
<gene>
    <name evidence="11" type="ORF">FMOSSE_LOCUS10802</name>
</gene>
<organism evidence="11 12">
    <name type="scientific">Funneliformis mosseae</name>
    <name type="common">Endomycorrhizal fungus</name>
    <name type="synonym">Glomus mosseae</name>
    <dbReference type="NCBI Taxonomy" id="27381"/>
    <lineage>
        <taxon>Eukaryota</taxon>
        <taxon>Fungi</taxon>
        <taxon>Fungi incertae sedis</taxon>
        <taxon>Mucoromycota</taxon>
        <taxon>Glomeromycotina</taxon>
        <taxon>Glomeromycetes</taxon>
        <taxon>Glomerales</taxon>
        <taxon>Glomeraceae</taxon>
        <taxon>Funneliformis</taxon>
    </lineage>
</organism>
<keyword evidence="5" id="KW-0808">Transferase</keyword>
<dbReference type="InterPro" id="IPR007269">
    <property type="entry name" value="ICMT_MeTrfase"/>
</dbReference>
<evidence type="ECO:0000256" key="8">
    <source>
        <dbReference type="ARBA" id="ARBA00022989"/>
    </source>
</evidence>
<dbReference type="GO" id="GO:0004671">
    <property type="term" value="F:protein C-terminal S-isoprenylcysteine carboxyl O-methyltransferase activity"/>
    <property type="evidence" value="ECO:0007669"/>
    <property type="project" value="UniProtKB-EC"/>
</dbReference>
<evidence type="ECO:0000256" key="1">
    <source>
        <dbReference type="ARBA" id="ARBA00004141"/>
    </source>
</evidence>
<dbReference type="InterPro" id="IPR025770">
    <property type="entry name" value="PPMT_MeTrfase"/>
</dbReference>
<keyword evidence="8 10" id="KW-1133">Transmembrane helix</keyword>
<evidence type="ECO:0000256" key="7">
    <source>
        <dbReference type="ARBA" id="ARBA00022692"/>
    </source>
</evidence>
<accession>A0A9N9GXR5</accession>
<evidence type="ECO:0000256" key="4">
    <source>
        <dbReference type="ARBA" id="ARBA00022603"/>
    </source>
</evidence>
<keyword evidence="12" id="KW-1185">Reference proteome</keyword>
<dbReference type="Gene3D" id="1.20.120.1630">
    <property type="match status" value="1"/>
</dbReference>
<dbReference type="PROSITE" id="PS51564">
    <property type="entry name" value="SAM_ICMT"/>
    <property type="match status" value="1"/>
</dbReference>
<dbReference type="PANTHER" id="PTHR12714:SF9">
    <property type="entry name" value="PROTEIN-S-ISOPRENYLCYSTEINE O-METHYLTRANSFERASE"/>
    <property type="match status" value="1"/>
</dbReference>
<dbReference type="GO" id="GO:0005789">
    <property type="term" value="C:endoplasmic reticulum membrane"/>
    <property type="evidence" value="ECO:0007669"/>
    <property type="project" value="UniProtKB-SubCell"/>
</dbReference>
<evidence type="ECO:0000256" key="2">
    <source>
        <dbReference type="ARBA" id="ARBA00009140"/>
    </source>
</evidence>
<dbReference type="EC" id="2.1.1.100" evidence="3 10"/>
<comment type="subcellular location">
    <subcellularLocation>
        <location evidence="10">Endoplasmic reticulum membrane</location>
        <topology evidence="10">Multi-pass membrane protein</topology>
    </subcellularLocation>
    <subcellularLocation>
        <location evidence="1">Membrane</location>
        <topology evidence="1">Multi-pass membrane protein</topology>
    </subcellularLocation>
</comment>
<feature type="transmembrane region" description="Helical" evidence="10">
    <location>
        <begin position="169"/>
        <end position="193"/>
    </location>
</feature>
<sequence>MESNAQQKGLILDGRHTPQNISLYSFCFGIAFGGCLTIGYFSDTIPQLGIFLAALALFHELEYMMTALFKPDLISLDSRYLFAICISVLLKGITEFLIELYLFPSIKSFRFLKYIGFAVMVIGQLVRSLAMWHAKSNFSHTIVYQKEKDHNLVTNGIYAYLRHPSYFGFYWWAVGTQILLCNPICMFGFLYALHRFFKARINEEEPLLIRFFGKEYVEYKKKTPTYIPLID</sequence>
<keyword evidence="6 10" id="KW-0949">S-adenosyl-L-methionine</keyword>
<evidence type="ECO:0000256" key="3">
    <source>
        <dbReference type="ARBA" id="ARBA00012151"/>
    </source>
</evidence>
<proteinExistence type="inferred from homology"/>
<feature type="transmembrane region" description="Helical" evidence="10">
    <location>
        <begin position="21"/>
        <end position="41"/>
    </location>
</feature>
<dbReference type="EMBL" id="CAJVPP010003794">
    <property type="protein sequence ID" value="CAG8637293.1"/>
    <property type="molecule type" value="Genomic_DNA"/>
</dbReference>
<evidence type="ECO:0000256" key="5">
    <source>
        <dbReference type="ARBA" id="ARBA00022679"/>
    </source>
</evidence>
<evidence type="ECO:0000256" key="10">
    <source>
        <dbReference type="RuleBase" id="RU362022"/>
    </source>
</evidence>
<dbReference type="AlphaFoldDB" id="A0A9N9GXR5"/>
<evidence type="ECO:0000313" key="11">
    <source>
        <dbReference type="EMBL" id="CAG8637293.1"/>
    </source>
</evidence>
<evidence type="ECO:0000313" key="12">
    <source>
        <dbReference type="Proteomes" id="UP000789375"/>
    </source>
</evidence>
<name>A0A9N9GXR5_FUNMO</name>
<feature type="transmembrane region" description="Helical" evidence="10">
    <location>
        <begin position="80"/>
        <end position="102"/>
    </location>
</feature>
<comment type="caution">
    <text evidence="11">The sequence shown here is derived from an EMBL/GenBank/DDBJ whole genome shotgun (WGS) entry which is preliminary data.</text>
</comment>
<protein>
    <recommendedName>
        <fullName evidence="3 10">Protein-S-isoprenylcysteine O-methyltransferase</fullName>
        <ecNumber evidence="3 10">2.1.1.100</ecNumber>
    </recommendedName>
</protein>
<feature type="transmembrane region" description="Helical" evidence="10">
    <location>
        <begin position="114"/>
        <end position="134"/>
    </location>
</feature>
<dbReference type="Proteomes" id="UP000789375">
    <property type="component" value="Unassembled WGS sequence"/>
</dbReference>
<dbReference type="Pfam" id="PF04140">
    <property type="entry name" value="ICMT"/>
    <property type="match status" value="1"/>
</dbReference>
<keyword evidence="7 10" id="KW-0812">Transmembrane</keyword>
<dbReference type="GO" id="GO:0032259">
    <property type="term" value="P:methylation"/>
    <property type="evidence" value="ECO:0007669"/>
    <property type="project" value="UniProtKB-KW"/>
</dbReference>
<reference evidence="11" key="1">
    <citation type="submission" date="2021-06" db="EMBL/GenBank/DDBJ databases">
        <authorList>
            <person name="Kallberg Y."/>
            <person name="Tangrot J."/>
            <person name="Rosling A."/>
        </authorList>
    </citation>
    <scope>NUCLEOTIDE SEQUENCE</scope>
    <source>
        <strain evidence="11">87-6 pot B 2015</strain>
    </source>
</reference>
<comment type="similarity">
    <text evidence="2 10">Belongs to the class VI-like SAM-binding methyltransferase superfamily. Isoprenylcysteine carboxyl methyltransferase family.</text>
</comment>
<evidence type="ECO:0000256" key="9">
    <source>
        <dbReference type="ARBA" id="ARBA00023136"/>
    </source>
</evidence>
<keyword evidence="10" id="KW-0256">Endoplasmic reticulum</keyword>
<dbReference type="PANTHER" id="PTHR12714">
    <property type="entry name" value="PROTEIN-S ISOPRENYLCYSTEINE O-METHYLTRANSFERASE"/>
    <property type="match status" value="1"/>
</dbReference>
<keyword evidence="4 10" id="KW-0489">Methyltransferase</keyword>
<evidence type="ECO:0000256" key="6">
    <source>
        <dbReference type="ARBA" id="ARBA00022691"/>
    </source>
</evidence>
<comment type="catalytic activity">
    <reaction evidence="10">
        <text>[protein]-C-terminal S-[(2E,6E)-farnesyl]-L-cysteine + S-adenosyl-L-methionine = [protein]-C-terminal S-[(2E,6E)-farnesyl]-L-cysteine methyl ester + S-adenosyl-L-homocysteine</text>
        <dbReference type="Rhea" id="RHEA:21672"/>
        <dbReference type="Rhea" id="RHEA-COMP:12125"/>
        <dbReference type="Rhea" id="RHEA-COMP:12126"/>
        <dbReference type="ChEBI" id="CHEBI:57856"/>
        <dbReference type="ChEBI" id="CHEBI:59789"/>
        <dbReference type="ChEBI" id="CHEBI:90510"/>
        <dbReference type="ChEBI" id="CHEBI:90511"/>
        <dbReference type="EC" id="2.1.1.100"/>
    </reaction>
</comment>